<dbReference type="EMBL" id="QPJT01000007">
    <property type="protein sequence ID" value="RCX17578.1"/>
    <property type="molecule type" value="Genomic_DNA"/>
</dbReference>
<dbReference type="InterPro" id="IPR050714">
    <property type="entry name" value="Cobalamin_biosynth_MTase"/>
</dbReference>
<evidence type="ECO:0000259" key="6">
    <source>
        <dbReference type="Pfam" id="PF00590"/>
    </source>
</evidence>
<dbReference type="Gene3D" id="3.30.950.10">
    <property type="entry name" value="Methyltransferase, Cobalt-precorrin-4 Transmethylase, Domain 2"/>
    <property type="match status" value="1"/>
</dbReference>
<dbReference type="SUPFAM" id="SSF53335">
    <property type="entry name" value="S-adenosyl-L-methionine-dependent methyltransferases"/>
    <property type="match status" value="1"/>
</dbReference>
<dbReference type="CDD" id="cd11644">
    <property type="entry name" value="Precorrin-6Y-MT"/>
    <property type="match status" value="1"/>
</dbReference>
<dbReference type="Gene3D" id="3.40.50.150">
    <property type="entry name" value="Vaccinia Virus protein VP39"/>
    <property type="match status" value="1"/>
</dbReference>
<dbReference type="InterPro" id="IPR014777">
    <property type="entry name" value="4pyrrole_Mease_sub1"/>
</dbReference>
<dbReference type="Proteomes" id="UP000253034">
    <property type="component" value="Unassembled WGS sequence"/>
</dbReference>
<feature type="domain" description="Tetrapyrrole methylase" evidence="6">
    <location>
        <begin position="6"/>
        <end position="194"/>
    </location>
</feature>
<comment type="caution">
    <text evidence="7">The sequence shown here is derived from an EMBL/GenBank/DDBJ whole genome shotgun (WGS) entry which is preliminary data.</text>
</comment>
<dbReference type="InterPro" id="IPR029063">
    <property type="entry name" value="SAM-dependent_MTases_sf"/>
</dbReference>
<gene>
    <name evidence="7" type="ORF">DFR58_107124</name>
</gene>
<keyword evidence="8" id="KW-1185">Reference proteome</keyword>
<dbReference type="NCBIfam" id="TIGR02469">
    <property type="entry name" value="CbiT"/>
    <property type="match status" value="1"/>
</dbReference>
<dbReference type="InterPro" id="IPR014008">
    <property type="entry name" value="Cbl_synth_MTase_CbiT"/>
</dbReference>
<dbReference type="AlphaFoldDB" id="A0A369BAF5"/>
<dbReference type="Gene3D" id="3.40.1010.10">
    <property type="entry name" value="Cobalt-precorrin-4 Transmethylase, Domain 1"/>
    <property type="match status" value="1"/>
</dbReference>
<dbReference type="PANTHER" id="PTHR43182:SF1">
    <property type="entry name" value="COBALT-PRECORRIN-7 C(5)-METHYLTRANSFERASE"/>
    <property type="match status" value="1"/>
</dbReference>
<evidence type="ECO:0000256" key="2">
    <source>
        <dbReference type="ARBA" id="ARBA00022573"/>
    </source>
</evidence>
<dbReference type="GO" id="GO:0032259">
    <property type="term" value="P:methylation"/>
    <property type="evidence" value="ECO:0007669"/>
    <property type="project" value="UniProtKB-KW"/>
</dbReference>
<dbReference type="Pfam" id="PF00590">
    <property type="entry name" value="TP_methylase"/>
    <property type="match status" value="1"/>
</dbReference>
<name>A0A369BAF5_9FIRM</name>
<dbReference type="InterPro" id="IPR012818">
    <property type="entry name" value="CbiE"/>
</dbReference>
<keyword evidence="3 7" id="KW-0489">Methyltransferase</keyword>
<evidence type="ECO:0000256" key="3">
    <source>
        <dbReference type="ARBA" id="ARBA00022603"/>
    </source>
</evidence>
<dbReference type="PANTHER" id="PTHR43182">
    <property type="entry name" value="COBALT-PRECORRIN-6B C(15)-METHYLTRANSFERASE (DECARBOXYLATING)"/>
    <property type="match status" value="1"/>
</dbReference>
<dbReference type="HAMAP" id="MF_00786">
    <property type="entry name" value="CbiT"/>
    <property type="match status" value="1"/>
</dbReference>
<dbReference type="Pfam" id="PF01135">
    <property type="entry name" value="PCMT"/>
    <property type="match status" value="1"/>
</dbReference>
<evidence type="ECO:0000256" key="5">
    <source>
        <dbReference type="ARBA" id="ARBA00022691"/>
    </source>
</evidence>
<evidence type="ECO:0000313" key="8">
    <source>
        <dbReference type="Proteomes" id="UP000253034"/>
    </source>
</evidence>
<keyword evidence="2" id="KW-0169">Cobalamin biosynthesis</keyword>
<organism evidence="7 8">
    <name type="scientific">Anaerobacterium chartisolvens</name>
    <dbReference type="NCBI Taxonomy" id="1297424"/>
    <lineage>
        <taxon>Bacteria</taxon>
        <taxon>Bacillati</taxon>
        <taxon>Bacillota</taxon>
        <taxon>Clostridia</taxon>
        <taxon>Eubacteriales</taxon>
        <taxon>Oscillospiraceae</taxon>
        <taxon>Anaerobacterium</taxon>
    </lineage>
</organism>
<dbReference type="InterPro" id="IPR035996">
    <property type="entry name" value="4pyrrol_Methylase_sf"/>
</dbReference>
<evidence type="ECO:0000256" key="1">
    <source>
        <dbReference type="ARBA" id="ARBA00004953"/>
    </source>
</evidence>
<evidence type="ECO:0000313" key="7">
    <source>
        <dbReference type="EMBL" id="RCX17578.1"/>
    </source>
</evidence>
<dbReference type="InterPro" id="IPR014776">
    <property type="entry name" value="4pyrrole_Mease_sub2"/>
</dbReference>
<dbReference type="GO" id="GO:0008276">
    <property type="term" value="F:protein methyltransferase activity"/>
    <property type="evidence" value="ECO:0007669"/>
    <property type="project" value="InterPro"/>
</dbReference>
<reference evidence="7 8" key="1">
    <citation type="submission" date="2018-07" db="EMBL/GenBank/DDBJ databases">
        <title>Genomic Encyclopedia of Type Strains, Phase IV (KMG-IV): sequencing the most valuable type-strain genomes for metagenomic binning, comparative biology and taxonomic classification.</title>
        <authorList>
            <person name="Goeker M."/>
        </authorList>
    </citation>
    <scope>NUCLEOTIDE SEQUENCE [LARGE SCALE GENOMIC DNA]</scope>
    <source>
        <strain evidence="7 8">DSM 27016</strain>
    </source>
</reference>
<dbReference type="RefSeq" id="WP_170138080.1">
    <property type="nucleotide sequence ID" value="NZ_QPJT01000007.1"/>
</dbReference>
<dbReference type="InterPro" id="IPR006365">
    <property type="entry name" value="Cbl_synth_CobL"/>
</dbReference>
<sequence length="410" mass="44150">MSDADRIYIAGIGPGGEDYILPAAMRAISGSDVLIGGERSLEGFRQLRKEELAIGGDLDAVCRYIFHNRGKKKITVLASGDPGIFSIAKFLKARLGGECIEVIPGISSLQYLCARLGLEWNDVHILSVHGRAEDGLIDAVRNNRKVILFTGGSSTPGGICTTLVGDGLANCRVVVGENLSYSNERITEGTSGDIAGMSFEPLSIMYIECGEQGFQAGGWNYATYGIPDDMLKRGETPMTKQEVRCIALSKLRIRETDTVYDIGAGTGSVSVECGIVCKRGRVYSIEREAAALKLIKDNALRFGLKNIHVIHGEAPNALKALPPPDRVFIGGTSGKMEEILQVLCGIKRSMRVVVSAVTIESVYEAVKGFEKRGFIDIEIACVSVSRGRTAGDKHIMQALNPVHIISAQKT</sequence>
<dbReference type="InterPro" id="IPR023475">
    <property type="entry name" value="CbiT"/>
</dbReference>
<keyword evidence="5" id="KW-0949">S-adenosyl-L-methionine</keyword>
<dbReference type="NCBIfam" id="TIGR02467">
    <property type="entry name" value="CbiE"/>
    <property type="match status" value="1"/>
</dbReference>
<dbReference type="GO" id="GO:0009236">
    <property type="term" value="P:cobalamin biosynthetic process"/>
    <property type="evidence" value="ECO:0007669"/>
    <property type="project" value="UniProtKB-UniPathway"/>
</dbReference>
<protein>
    <submittedName>
        <fullName evidence="7">Precorrin-6Y C5,15-methyltransferase (Decarboxylating)</fullName>
    </submittedName>
</protein>
<keyword evidence="4 7" id="KW-0808">Transferase</keyword>
<proteinExistence type="inferred from homology"/>
<dbReference type="PIRSF" id="PIRSF036428">
    <property type="entry name" value="CobL"/>
    <property type="match status" value="1"/>
</dbReference>
<dbReference type="UniPathway" id="UPA00148"/>
<accession>A0A369BAF5</accession>
<dbReference type="SUPFAM" id="SSF53790">
    <property type="entry name" value="Tetrapyrrole methylase"/>
    <property type="match status" value="1"/>
</dbReference>
<evidence type="ECO:0000256" key="4">
    <source>
        <dbReference type="ARBA" id="ARBA00022679"/>
    </source>
</evidence>
<comment type="pathway">
    <text evidence="1">Cofactor biosynthesis; adenosylcobalamin biosynthesis.</text>
</comment>
<dbReference type="CDD" id="cd02440">
    <property type="entry name" value="AdoMet_MTases"/>
    <property type="match status" value="1"/>
</dbReference>
<dbReference type="InterPro" id="IPR000878">
    <property type="entry name" value="4pyrrol_Mease"/>
</dbReference>